<keyword evidence="2" id="KW-1185">Reference proteome</keyword>
<accession>A0ACB9KZ40</accession>
<name>A0ACB9KZ40_9MYRT</name>
<comment type="caution">
    <text evidence="1">The sequence shown here is derived from an EMBL/GenBank/DDBJ whole genome shotgun (WGS) entry which is preliminary data.</text>
</comment>
<protein>
    <submittedName>
        <fullName evidence="1">Uncharacterized protein</fullName>
    </submittedName>
</protein>
<reference evidence="2" key="1">
    <citation type="journal article" date="2023" name="Front. Plant Sci.">
        <title>Chromosomal-level genome assembly of Melastoma candidum provides insights into trichome evolution.</title>
        <authorList>
            <person name="Zhong Y."/>
            <person name="Wu W."/>
            <person name="Sun C."/>
            <person name="Zou P."/>
            <person name="Liu Y."/>
            <person name="Dai S."/>
            <person name="Zhou R."/>
        </authorList>
    </citation>
    <scope>NUCLEOTIDE SEQUENCE [LARGE SCALE GENOMIC DNA]</scope>
</reference>
<evidence type="ECO:0000313" key="1">
    <source>
        <dbReference type="EMBL" id="KAI4302800.1"/>
    </source>
</evidence>
<evidence type="ECO:0000313" key="2">
    <source>
        <dbReference type="Proteomes" id="UP001057402"/>
    </source>
</evidence>
<gene>
    <name evidence="1" type="ORF">MLD38_038504</name>
</gene>
<organism evidence="1 2">
    <name type="scientific">Melastoma candidum</name>
    <dbReference type="NCBI Taxonomy" id="119954"/>
    <lineage>
        <taxon>Eukaryota</taxon>
        <taxon>Viridiplantae</taxon>
        <taxon>Streptophyta</taxon>
        <taxon>Embryophyta</taxon>
        <taxon>Tracheophyta</taxon>
        <taxon>Spermatophyta</taxon>
        <taxon>Magnoliopsida</taxon>
        <taxon>eudicotyledons</taxon>
        <taxon>Gunneridae</taxon>
        <taxon>Pentapetalae</taxon>
        <taxon>rosids</taxon>
        <taxon>malvids</taxon>
        <taxon>Myrtales</taxon>
        <taxon>Melastomataceae</taxon>
        <taxon>Melastomatoideae</taxon>
        <taxon>Melastomateae</taxon>
        <taxon>Melastoma</taxon>
    </lineage>
</organism>
<proteinExistence type="predicted"/>
<dbReference type="EMBL" id="CM042891">
    <property type="protein sequence ID" value="KAI4302800.1"/>
    <property type="molecule type" value="Genomic_DNA"/>
</dbReference>
<sequence length="339" mass="37489">MNFGISSSILRPSTLYGSPVILSRICCHKSGDFNPFHLFPKTNLHVRAPNRHSVVRCQNSSPWEPSPEVAYSTEEGEEEESFLNKTANIFDTLTAESETEAQTINETLVTSTGIKEAAELLFLRWPQWVMGPCILLATGMVPTLWLPLSSVFLGANIASLLSLVGLDCIFNLGVTLFLLMADSSARPSSGPRIRESEAPSGYRLWNMLASFAGFLIPAIVLLGSRKGILQPQLSFIPAAVLLGPYALLLFVQVLTEALTWHWRSPVWLVTPVVYEAYRILQLMRGLKLGAEMTAPGWMLNMIRGLVCWWVLVLGVQLMRVAWFAGTVVRPRQQPSSSDG</sequence>
<dbReference type="Proteomes" id="UP001057402">
    <property type="component" value="Chromosome 12"/>
</dbReference>